<dbReference type="PROSITE" id="PS51278">
    <property type="entry name" value="GATASE_TYPE_2"/>
    <property type="match status" value="1"/>
</dbReference>
<evidence type="ECO:0000256" key="7">
    <source>
        <dbReference type="ARBA" id="ARBA00022723"/>
    </source>
</evidence>
<dbReference type="GO" id="GO:0016041">
    <property type="term" value="F:glutamate synthase (ferredoxin) activity"/>
    <property type="evidence" value="ECO:0007669"/>
    <property type="project" value="UniProtKB-EC"/>
</dbReference>
<keyword evidence="13" id="KW-0003">3Fe-4S</keyword>
<dbReference type="GO" id="GO:0019676">
    <property type="term" value="P:ammonia assimilation cycle"/>
    <property type="evidence" value="ECO:0007669"/>
    <property type="project" value="TreeGrafter"/>
</dbReference>
<gene>
    <name evidence="17" type="ORF">GN244_ATG12575</name>
</gene>
<dbReference type="AlphaFoldDB" id="A0A833WHR9"/>
<evidence type="ECO:0000256" key="11">
    <source>
        <dbReference type="ARBA" id="ARBA00023014"/>
    </source>
</evidence>
<keyword evidence="6" id="KW-0288">FMN</keyword>
<dbReference type="InterPro" id="IPR017932">
    <property type="entry name" value="GATase_2_dom"/>
</dbReference>
<dbReference type="Gene3D" id="3.20.20.70">
    <property type="entry name" value="Aldolase class I"/>
    <property type="match status" value="1"/>
</dbReference>
<dbReference type="PANTHER" id="PTHR11938">
    <property type="entry name" value="FAD NADPH DEHYDROGENASE/OXIDOREDUCTASE"/>
    <property type="match status" value="1"/>
</dbReference>
<dbReference type="Pfam" id="PF00310">
    <property type="entry name" value="GATase_2"/>
    <property type="match status" value="1"/>
</dbReference>
<dbReference type="Gene3D" id="3.60.20.10">
    <property type="entry name" value="Glutamine Phosphoribosylpyrophosphate, subunit 1, domain 1"/>
    <property type="match status" value="1"/>
</dbReference>
<keyword evidence="8" id="KW-0315">Glutamine amidotransferase</keyword>
<keyword evidence="7" id="KW-0479">Metal-binding</keyword>
<dbReference type="EC" id="1.4.7.1" evidence="15"/>
<dbReference type="Pfam" id="PF04898">
    <property type="entry name" value="Glu_syn_central"/>
    <property type="match status" value="1"/>
</dbReference>
<evidence type="ECO:0000313" key="18">
    <source>
        <dbReference type="Proteomes" id="UP000602510"/>
    </source>
</evidence>
<dbReference type="CDD" id="cd00713">
    <property type="entry name" value="GltS"/>
    <property type="match status" value="1"/>
</dbReference>
<proteinExistence type="inferred from homology"/>
<dbReference type="Proteomes" id="UP000602510">
    <property type="component" value="Unassembled WGS sequence"/>
</dbReference>
<keyword evidence="12" id="KW-0314">Glutamate biosynthesis</keyword>
<keyword evidence="18" id="KW-1185">Reference proteome</keyword>
<organism evidence="17 18">
    <name type="scientific">Phytophthora infestans</name>
    <name type="common">Potato late blight agent</name>
    <name type="synonym">Botrytis infestans</name>
    <dbReference type="NCBI Taxonomy" id="4787"/>
    <lineage>
        <taxon>Eukaryota</taxon>
        <taxon>Sar</taxon>
        <taxon>Stramenopiles</taxon>
        <taxon>Oomycota</taxon>
        <taxon>Peronosporomycetes</taxon>
        <taxon>Peronosporales</taxon>
        <taxon>Peronosporaceae</taxon>
        <taxon>Phytophthora</taxon>
    </lineage>
</organism>
<keyword evidence="5" id="KW-0285">Flavoprotein</keyword>
<dbReference type="InterPro" id="IPR029055">
    <property type="entry name" value="Ntn_hydrolases_N"/>
</dbReference>
<dbReference type="GO" id="GO:0046872">
    <property type="term" value="F:metal ion binding"/>
    <property type="evidence" value="ECO:0007669"/>
    <property type="project" value="UniProtKB-KW"/>
</dbReference>
<dbReference type="GO" id="GO:0006537">
    <property type="term" value="P:glutamate biosynthetic process"/>
    <property type="evidence" value="ECO:0007669"/>
    <property type="project" value="UniProtKB-KW"/>
</dbReference>
<evidence type="ECO:0000313" key="17">
    <source>
        <dbReference type="EMBL" id="KAF4035435.1"/>
    </source>
</evidence>
<evidence type="ECO:0000256" key="14">
    <source>
        <dbReference type="ARBA" id="ARBA00037928"/>
    </source>
</evidence>
<reference evidence="17" key="1">
    <citation type="submission" date="2020-04" db="EMBL/GenBank/DDBJ databases">
        <title>Hybrid Assembly of Korean Phytophthora infestans isolates.</title>
        <authorList>
            <person name="Prokchorchik M."/>
            <person name="Lee Y."/>
            <person name="Seo J."/>
            <person name="Cho J.-H."/>
            <person name="Park Y.-E."/>
            <person name="Jang D.-C."/>
            <person name="Im J.-S."/>
            <person name="Choi J.-G."/>
            <person name="Park H.-J."/>
            <person name="Lee G.-B."/>
            <person name="Lee Y.-G."/>
            <person name="Hong S.-Y."/>
            <person name="Cho K."/>
            <person name="Sohn K.H."/>
        </authorList>
    </citation>
    <scope>NUCLEOTIDE SEQUENCE</scope>
    <source>
        <strain evidence="17">KR_1_A1</strain>
    </source>
</reference>
<protein>
    <recommendedName>
        <fullName evidence="15">glutamate synthase (ferredoxin)</fullName>
        <ecNumber evidence="15">1.4.7.1</ecNumber>
    </recommendedName>
</protein>
<dbReference type="InterPro" id="IPR050711">
    <property type="entry name" value="ET-N_metabolism_enzyme"/>
</dbReference>
<comment type="cofactor">
    <cofactor evidence="1">
        <name>FMN</name>
        <dbReference type="ChEBI" id="CHEBI:58210"/>
    </cofactor>
</comment>
<keyword evidence="10" id="KW-0408">Iron</keyword>
<dbReference type="GO" id="GO:0051538">
    <property type="term" value="F:3 iron, 4 sulfur cluster binding"/>
    <property type="evidence" value="ECO:0007669"/>
    <property type="project" value="UniProtKB-KW"/>
</dbReference>
<dbReference type="EMBL" id="WSZM01000316">
    <property type="protein sequence ID" value="KAF4035435.1"/>
    <property type="molecule type" value="Genomic_DNA"/>
</dbReference>
<evidence type="ECO:0000259" key="16">
    <source>
        <dbReference type="PROSITE" id="PS51278"/>
    </source>
</evidence>
<keyword evidence="9" id="KW-0560">Oxidoreductase</keyword>
<keyword evidence="4" id="KW-0028">Amino-acid biosynthesis</keyword>
<evidence type="ECO:0000256" key="15">
    <source>
        <dbReference type="ARBA" id="ARBA00039085"/>
    </source>
</evidence>
<comment type="similarity">
    <text evidence="3">Belongs to the glutamate synthase family.</text>
</comment>
<dbReference type="InterPro" id="IPR006982">
    <property type="entry name" value="Glu_synth_centr_N"/>
</dbReference>
<evidence type="ECO:0000256" key="8">
    <source>
        <dbReference type="ARBA" id="ARBA00022962"/>
    </source>
</evidence>
<evidence type="ECO:0000256" key="6">
    <source>
        <dbReference type="ARBA" id="ARBA00022643"/>
    </source>
</evidence>
<evidence type="ECO:0000256" key="1">
    <source>
        <dbReference type="ARBA" id="ARBA00001917"/>
    </source>
</evidence>
<comment type="caution">
    <text evidence="17">The sequence shown here is derived from an EMBL/GenBank/DDBJ whole genome shotgun (WGS) entry which is preliminary data.</text>
</comment>
<accession>A0A833WHR9</accession>
<dbReference type="InterPro" id="IPR013785">
    <property type="entry name" value="Aldolase_TIM"/>
</dbReference>
<evidence type="ECO:0000256" key="13">
    <source>
        <dbReference type="ARBA" id="ARBA00023291"/>
    </source>
</evidence>
<keyword evidence="11" id="KW-0411">Iron-sulfur</keyword>
<dbReference type="SUPFAM" id="SSF56235">
    <property type="entry name" value="N-terminal nucleophile aminohydrolases (Ntn hydrolases)"/>
    <property type="match status" value="1"/>
</dbReference>
<dbReference type="GO" id="GO:0016040">
    <property type="term" value="F:glutamate synthase (NADH) activity"/>
    <property type="evidence" value="ECO:0007669"/>
    <property type="project" value="TreeGrafter"/>
</dbReference>
<evidence type="ECO:0000256" key="9">
    <source>
        <dbReference type="ARBA" id="ARBA00023002"/>
    </source>
</evidence>
<comment type="cofactor">
    <cofactor evidence="2">
        <name>[3Fe-4S] cluster</name>
        <dbReference type="ChEBI" id="CHEBI:21137"/>
    </cofactor>
</comment>
<evidence type="ECO:0000256" key="2">
    <source>
        <dbReference type="ARBA" id="ARBA00001927"/>
    </source>
</evidence>
<feature type="domain" description="Glutamine amidotransferase type-2" evidence="16">
    <location>
        <begin position="76"/>
        <end position="470"/>
    </location>
</feature>
<comment type="pathway">
    <text evidence="14">Amino-acid biosynthesis; L-glutamate biosynthesis via GLT pathway; L-glutamate from 2-oxoglutarate and L-glutamine (ferredoxin route): step 1/1.</text>
</comment>
<evidence type="ECO:0000256" key="4">
    <source>
        <dbReference type="ARBA" id="ARBA00022605"/>
    </source>
</evidence>
<evidence type="ECO:0000256" key="12">
    <source>
        <dbReference type="ARBA" id="ARBA00023164"/>
    </source>
</evidence>
<dbReference type="SUPFAM" id="SSF51395">
    <property type="entry name" value="FMN-linked oxidoreductases"/>
    <property type="match status" value="1"/>
</dbReference>
<evidence type="ECO:0000256" key="10">
    <source>
        <dbReference type="ARBA" id="ARBA00023004"/>
    </source>
</evidence>
<evidence type="ECO:0000256" key="3">
    <source>
        <dbReference type="ARBA" id="ARBA00009716"/>
    </source>
</evidence>
<sequence>MAHNLTSVFWWSPLQGPSSFLNRKYHDAASTRLSALAPRRSNGVRGFRSIPGEGADKRAIFQQKGLYRQIEEKDSCGVGMIASLKKKPSRSTVVQANEMLGRMSHRGGCGCDPASGDGAGMLVALPHEFVQRVTTDGEFGATAKLLSLEKENNVFFNKNAPNDIPLAKKTFDDMAEAMGLKVVGWRAMPTTSNTLGATSLALEPHVEQVMVLNENPNLSGDDFEKELLRLRNVVTSVNEKKFSDFYVNSLKNRTITYKGQLTPEQLFEYYDDLSAKDFTSYVALVHSRFSTNTFPSWDRAQPNRIMPQRRDQHSTWQQELDLHSSYFGNRTSDLLPVCSDSKSDSGNFDAVLEILTKASSCNRSLPEGMMMMIPAAWQNDPLIDAHKKDMYKYQSLLMEPWDGPAMMAFTDGKTIGATLDRNGLRPSRYYVTKDHVLLSSEIGVLEHLPEKDIKYKRRLEPGKMFLVDFERGMIVSDDEVKKSVSESRPFKKWLDENLVSLAELTAAKKDASTELKRRRNYAELNRRLNIMGNDAPLAVLSEQPKLPFEYFKQLFAQVTNPPIDPIREELVMSLMCPGRKCPGCHG</sequence>
<dbReference type="PANTHER" id="PTHR11938:SF133">
    <property type="entry name" value="GLUTAMATE SYNTHASE (NADH)"/>
    <property type="match status" value="1"/>
</dbReference>
<name>A0A833WHR9_PHYIN</name>
<evidence type="ECO:0000256" key="5">
    <source>
        <dbReference type="ARBA" id="ARBA00022630"/>
    </source>
</evidence>